<dbReference type="Gramene" id="TraesROB_scaffold_198473_01G000100.1">
    <property type="protein sequence ID" value="TraesROB_scaffold_198473_01G000100.1"/>
    <property type="gene ID" value="TraesROB_scaffold_198473_01G000100"/>
</dbReference>
<dbReference type="Gene3D" id="1.10.238.10">
    <property type="entry name" value="EF-hand"/>
    <property type="match status" value="1"/>
</dbReference>
<dbReference type="Proteomes" id="UP000019116">
    <property type="component" value="Chromosome 3B"/>
</dbReference>
<dbReference type="CDD" id="cd00051">
    <property type="entry name" value="EFh"/>
    <property type="match status" value="1"/>
</dbReference>
<feature type="domain" description="EF-hand" evidence="2">
    <location>
        <begin position="5"/>
        <end position="40"/>
    </location>
</feature>
<dbReference type="Pfam" id="PF13499">
    <property type="entry name" value="EF-hand_7"/>
    <property type="match status" value="1"/>
</dbReference>
<evidence type="ECO:0000259" key="2">
    <source>
        <dbReference type="PROSITE" id="PS50222"/>
    </source>
</evidence>
<dbReference type="InterPro" id="IPR002048">
    <property type="entry name" value="EF_hand_dom"/>
</dbReference>
<feature type="domain" description="EF-hand" evidence="2">
    <location>
        <begin position="42"/>
        <end position="77"/>
    </location>
</feature>
<dbReference type="PROSITE" id="PS00018">
    <property type="entry name" value="EF_HAND_1"/>
    <property type="match status" value="2"/>
</dbReference>
<sequence length="122" mass="13242">MVHAATAECFSSVFASFDRDADDRISAAELRLCMKAALGEDVSAEDAKALVASADANGDRLLDEQEFLRLVVRSEMEEEEEERCRGLKEAFAMYEAGVPDANARQAGVRAGHGGVLRHDPQV</sequence>
<dbReference type="SUPFAM" id="SSF47473">
    <property type="entry name" value="EF-hand"/>
    <property type="match status" value="1"/>
</dbReference>
<proteinExistence type="predicted"/>
<dbReference type="STRING" id="4565.A0A3B6G1P2"/>
<dbReference type="EnsemblPlants" id="TraesCS3B02G554000.1">
    <property type="protein sequence ID" value="TraesCS3B02G554000.1.cds1"/>
    <property type="gene ID" value="TraesCS3B02G554000"/>
</dbReference>
<dbReference type="Gramene" id="TraesCS3B03G1379500.1">
    <property type="protein sequence ID" value="TraesCS3B03G1379500.1.CDS1"/>
    <property type="gene ID" value="TraesCS3B03G1379500"/>
</dbReference>
<name>A0A3B6G1P2_WHEAT</name>
<protein>
    <recommendedName>
        <fullName evidence="2">EF-hand domain-containing protein</fullName>
    </recommendedName>
</protein>
<dbReference type="AlphaFoldDB" id="A0A3B6G1P2"/>
<keyword evidence="4" id="KW-1185">Reference proteome</keyword>
<dbReference type="Gramene" id="TraesCS3B02G554000.1">
    <property type="protein sequence ID" value="TraesCS3B02G554000.1.cds1"/>
    <property type="gene ID" value="TraesCS3B02G554000"/>
</dbReference>
<dbReference type="Gramene" id="TraesLAC3B03G01714920.1">
    <property type="protein sequence ID" value="TraesLAC3B03G01714920.1.CDS1"/>
    <property type="gene ID" value="TraesLAC3B03G01714920"/>
</dbReference>
<keyword evidence="1" id="KW-0106">Calcium</keyword>
<reference evidence="3" key="1">
    <citation type="submission" date="2018-08" db="EMBL/GenBank/DDBJ databases">
        <authorList>
            <person name="Rossello M."/>
        </authorList>
    </citation>
    <scope>NUCLEOTIDE SEQUENCE [LARGE SCALE GENOMIC DNA]</scope>
    <source>
        <strain evidence="3">cv. Chinese Spring</strain>
    </source>
</reference>
<dbReference type="GO" id="GO:0005509">
    <property type="term" value="F:calcium ion binding"/>
    <property type="evidence" value="ECO:0007669"/>
    <property type="project" value="InterPro"/>
</dbReference>
<dbReference type="SMART" id="SM00054">
    <property type="entry name" value="EFh"/>
    <property type="match status" value="2"/>
</dbReference>
<dbReference type="SMR" id="A0A3B6G1P2"/>
<dbReference type="Gramene" id="TraesCLE_scaffold_212058_01G000100.1">
    <property type="protein sequence ID" value="TraesCLE_scaffold_212058_01G000100.1"/>
    <property type="gene ID" value="TraesCLE_scaffold_212058_01G000100"/>
</dbReference>
<evidence type="ECO:0000313" key="4">
    <source>
        <dbReference type="Proteomes" id="UP000019116"/>
    </source>
</evidence>
<dbReference type="InterPro" id="IPR018247">
    <property type="entry name" value="EF_Hand_1_Ca_BS"/>
</dbReference>
<accession>A0A3B6G1P2</accession>
<dbReference type="OrthoDB" id="26525at2759"/>
<dbReference type="Gramene" id="TraesJUL3B03G01788390.1">
    <property type="protein sequence ID" value="TraesJUL3B03G01788390.1.CDS1"/>
    <property type="gene ID" value="TraesJUL3B03G01788390"/>
</dbReference>
<organism evidence="3">
    <name type="scientific">Triticum aestivum</name>
    <name type="common">Wheat</name>
    <dbReference type="NCBI Taxonomy" id="4565"/>
    <lineage>
        <taxon>Eukaryota</taxon>
        <taxon>Viridiplantae</taxon>
        <taxon>Streptophyta</taxon>
        <taxon>Embryophyta</taxon>
        <taxon>Tracheophyta</taxon>
        <taxon>Spermatophyta</taxon>
        <taxon>Magnoliopsida</taxon>
        <taxon>Liliopsida</taxon>
        <taxon>Poales</taxon>
        <taxon>Poaceae</taxon>
        <taxon>BOP clade</taxon>
        <taxon>Pooideae</taxon>
        <taxon>Triticodae</taxon>
        <taxon>Triticeae</taxon>
        <taxon>Triticinae</taxon>
        <taxon>Triticum</taxon>
    </lineage>
</organism>
<dbReference type="InterPro" id="IPR011992">
    <property type="entry name" value="EF-hand-dom_pair"/>
</dbReference>
<dbReference type="PROSITE" id="PS50222">
    <property type="entry name" value="EF_HAND_2"/>
    <property type="match status" value="2"/>
</dbReference>
<evidence type="ECO:0000256" key="1">
    <source>
        <dbReference type="ARBA" id="ARBA00022837"/>
    </source>
</evidence>
<dbReference type="Gramene" id="TraesARI3B03G01803490.1">
    <property type="protein sequence ID" value="TraesARI3B03G01803490.1.CDS1"/>
    <property type="gene ID" value="TraesARI3B03G01803490"/>
</dbReference>
<evidence type="ECO:0000313" key="3">
    <source>
        <dbReference type="EnsemblPlants" id="TraesCS3B02G554000.1.cds1"/>
    </source>
</evidence>
<dbReference type="Gramene" id="TraesMAC3B03G01773270.1">
    <property type="protein sequence ID" value="TraesMAC3B03G01773270.1.CDS1"/>
    <property type="gene ID" value="TraesMAC3B03G01773270"/>
</dbReference>
<reference evidence="3" key="2">
    <citation type="submission" date="2018-10" db="UniProtKB">
        <authorList>
            <consortium name="EnsemblPlants"/>
        </authorList>
    </citation>
    <scope>IDENTIFICATION</scope>
</reference>
<dbReference type="OMA" id="GMYLMED"/>